<name>A0ABR2G649_9ROSI</name>
<dbReference type="PANTHER" id="PTHR34023">
    <property type="entry name" value="RNASE H DOMAIN-CONTAINING PROTEIN"/>
    <property type="match status" value="1"/>
</dbReference>
<dbReference type="Pfam" id="PF13456">
    <property type="entry name" value="RVT_3"/>
    <property type="match status" value="1"/>
</dbReference>
<accession>A0ABR2G649</accession>
<evidence type="ECO:0000259" key="1">
    <source>
        <dbReference type="Pfam" id="PF13456"/>
    </source>
</evidence>
<dbReference type="Proteomes" id="UP001472677">
    <property type="component" value="Unassembled WGS sequence"/>
</dbReference>
<proteinExistence type="predicted"/>
<sequence>MILGKLKIYMGHALVTEIKGLMSRDWHLSINHIRRESNRCADRLAALGRIQDLALAEYEEPPVELLDLIREEASSLL</sequence>
<protein>
    <recommendedName>
        <fullName evidence="1">RNase H type-1 domain-containing protein</fullName>
    </recommendedName>
</protein>
<reference evidence="2 3" key="1">
    <citation type="journal article" date="2024" name="G3 (Bethesda)">
        <title>Genome assembly of Hibiscus sabdariffa L. provides insights into metabolisms of medicinal natural products.</title>
        <authorList>
            <person name="Kim T."/>
        </authorList>
    </citation>
    <scope>NUCLEOTIDE SEQUENCE [LARGE SCALE GENOMIC DNA]</scope>
    <source>
        <strain evidence="2">TK-2024</strain>
        <tissue evidence="2">Old leaves</tissue>
    </source>
</reference>
<organism evidence="2 3">
    <name type="scientific">Hibiscus sabdariffa</name>
    <name type="common">roselle</name>
    <dbReference type="NCBI Taxonomy" id="183260"/>
    <lineage>
        <taxon>Eukaryota</taxon>
        <taxon>Viridiplantae</taxon>
        <taxon>Streptophyta</taxon>
        <taxon>Embryophyta</taxon>
        <taxon>Tracheophyta</taxon>
        <taxon>Spermatophyta</taxon>
        <taxon>Magnoliopsida</taxon>
        <taxon>eudicotyledons</taxon>
        <taxon>Gunneridae</taxon>
        <taxon>Pentapetalae</taxon>
        <taxon>rosids</taxon>
        <taxon>malvids</taxon>
        <taxon>Malvales</taxon>
        <taxon>Malvaceae</taxon>
        <taxon>Malvoideae</taxon>
        <taxon>Hibiscus</taxon>
    </lineage>
</organism>
<dbReference type="InterPro" id="IPR002156">
    <property type="entry name" value="RNaseH_domain"/>
</dbReference>
<comment type="caution">
    <text evidence="2">The sequence shown here is derived from an EMBL/GenBank/DDBJ whole genome shotgun (WGS) entry which is preliminary data.</text>
</comment>
<dbReference type="EMBL" id="JBBPBM010000002">
    <property type="protein sequence ID" value="KAK8596020.1"/>
    <property type="molecule type" value="Genomic_DNA"/>
</dbReference>
<feature type="domain" description="RNase H type-1" evidence="1">
    <location>
        <begin position="13"/>
        <end position="46"/>
    </location>
</feature>
<evidence type="ECO:0000313" key="2">
    <source>
        <dbReference type="EMBL" id="KAK8596020.1"/>
    </source>
</evidence>
<gene>
    <name evidence="2" type="ORF">V6N12_064521</name>
</gene>
<keyword evidence="3" id="KW-1185">Reference proteome</keyword>
<dbReference type="PANTHER" id="PTHR34023:SF4">
    <property type="entry name" value="RNASE H TYPE-1 DOMAIN-CONTAINING PROTEIN"/>
    <property type="match status" value="1"/>
</dbReference>
<evidence type="ECO:0000313" key="3">
    <source>
        <dbReference type="Proteomes" id="UP001472677"/>
    </source>
</evidence>